<sequence length="169" mass="19043">MNNSKLIKKKCKVIKILLTDVDGVLTDGGMYYTESGERMKKFNARDGMGVELLNKENIKTIFITREKSSIVKKRAIKLNISKCYLGVKNKESLLPKICMDFDVKPAEIAYIGDDVNDLDIMKKVGFTATPKDGIKEIKKIADYICSKTGGNSAFREITDMIITHRKNNL</sequence>
<dbReference type="InterPro" id="IPR050793">
    <property type="entry name" value="CMP-NeuNAc_synthase"/>
</dbReference>
<proteinExistence type="inferred from homology"/>
<evidence type="ECO:0008006" key="8">
    <source>
        <dbReference type="Google" id="ProtNLM"/>
    </source>
</evidence>
<keyword evidence="4" id="KW-0479">Metal-binding</keyword>
<name>A0A381ZR80_9ZZZZ</name>
<organism evidence="7">
    <name type="scientific">marine metagenome</name>
    <dbReference type="NCBI Taxonomy" id="408172"/>
    <lineage>
        <taxon>unclassified sequences</taxon>
        <taxon>metagenomes</taxon>
        <taxon>ecological metagenomes</taxon>
    </lineage>
</organism>
<gene>
    <name evidence="7" type="ORF">METZ01_LOCUS144604</name>
</gene>
<dbReference type="Gene3D" id="3.40.50.1000">
    <property type="entry name" value="HAD superfamily/HAD-like"/>
    <property type="match status" value="1"/>
</dbReference>
<dbReference type="SFLD" id="SFLDG01136">
    <property type="entry name" value="C1.6:_Phosphoserine_Phosphatas"/>
    <property type="match status" value="1"/>
</dbReference>
<dbReference type="PANTHER" id="PTHR21485:SF3">
    <property type="entry name" value="N-ACYLNEURAMINATE CYTIDYLYLTRANSFERASE"/>
    <property type="match status" value="1"/>
</dbReference>
<dbReference type="Pfam" id="PF08282">
    <property type="entry name" value="Hydrolase_3"/>
    <property type="match status" value="1"/>
</dbReference>
<comment type="subunit">
    <text evidence="3">Homotetramer.</text>
</comment>
<evidence type="ECO:0000256" key="1">
    <source>
        <dbReference type="ARBA" id="ARBA00001946"/>
    </source>
</evidence>
<evidence type="ECO:0000256" key="6">
    <source>
        <dbReference type="ARBA" id="ARBA00022842"/>
    </source>
</evidence>
<dbReference type="NCBIfam" id="TIGR01670">
    <property type="entry name" value="KdsC-phosphatas"/>
    <property type="match status" value="1"/>
</dbReference>
<dbReference type="PANTHER" id="PTHR21485">
    <property type="entry name" value="HAD SUPERFAMILY MEMBERS CMAS AND KDSC"/>
    <property type="match status" value="1"/>
</dbReference>
<dbReference type="SUPFAM" id="SSF56784">
    <property type="entry name" value="HAD-like"/>
    <property type="match status" value="1"/>
</dbReference>
<evidence type="ECO:0000256" key="2">
    <source>
        <dbReference type="ARBA" id="ARBA00005893"/>
    </source>
</evidence>
<dbReference type="SFLD" id="SFLDS00003">
    <property type="entry name" value="Haloacid_Dehalogenase"/>
    <property type="match status" value="1"/>
</dbReference>
<reference evidence="7" key="1">
    <citation type="submission" date="2018-05" db="EMBL/GenBank/DDBJ databases">
        <authorList>
            <person name="Lanie J.A."/>
            <person name="Ng W.-L."/>
            <person name="Kazmierczak K.M."/>
            <person name="Andrzejewski T.M."/>
            <person name="Davidsen T.M."/>
            <person name="Wayne K.J."/>
            <person name="Tettelin H."/>
            <person name="Glass J.I."/>
            <person name="Rusch D."/>
            <person name="Podicherti R."/>
            <person name="Tsui H.-C.T."/>
            <person name="Winkler M.E."/>
        </authorList>
    </citation>
    <scope>NUCLEOTIDE SEQUENCE</scope>
</reference>
<evidence type="ECO:0000313" key="7">
    <source>
        <dbReference type="EMBL" id="SVA91750.1"/>
    </source>
</evidence>
<dbReference type="InterPro" id="IPR023214">
    <property type="entry name" value="HAD_sf"/>
</dbReference>
<dbReference type="GO" id="GO:0008781">
    <property type="term" value="F:N-acylneuraminate cytidylyltransferase activity"/>
    <property type="evidence" value="ECO:0007669"/>
    <property type="project" value="TreeGrafter"/>
</dbReference>
<keyword evidence="6" id="KW-0460">Magnesium</keyword>
<dbReference type="EMBL" id="UINC01022342">
    <property type="protein sequence ID" value="SVA91750.1"/>
    <property type="molecule type" value="Genomic_DNA"/>
</dbReference>
<dbReference type="PIRSF" id="PIRSF006118">
    <property type="entry name" value="KDO8-P_Ptase"/>
    <property type="match status" value="1"/>
</dbReference>
<dbReference type="InterPro" id="IPR036412">
    <property type="entry name" value="HAD-like_sf"/>
</dbReference>
<dbReference type="FunFam" id="3.40.50.1000:FF:000029">
    <property type="entry name" value="3-deoxy-D-manno-octulosonate 8-phosphate phosphatase KdsC"/>
    <property type="match status" value="1"/>
</dbReference>
<dbReference type="GO" id="GO:0046872">
    <property type="term" value="F:metal ion binding"/>
    <property type="evidence" value="ECO:0007669"/>
    <property type="project" value="UniProtKB-KW"/>
</dbReference>
<evidence type="ECO:0000256" key="4">
    <source>
        <dbReference type="ARBA" id="ARBA00022723"/>
    </source>
</evidence>
<comment type="cofactor">
    <cofactor evidence="1">
        <name>Mg(2+)</name>
        <dbReference type="ChEBI" id="CHEBI:18420"/>
    </cofactor>
</comment>
<comment type="similarity">
    <text evidence="2">Belongs to the KdsC family.</text>
</comment>
<dbReference type="SFLD" id="SFLDG01138">
    <property type="entry name" value="C1.6.2:_Deoxy-d-mannose-octulo"/>
    <property type="match status" value="1"/>
</dbReference>
<keyword evidence="5" id="KW-0378">Hydrolase</keyword>
<evidence type="ECO:0000256" key="5">
    <source>
        <dbReference type="ARBA" id="ARBA00022801"/>
    </source>
</evidence>
<accession>A0A381ZR80</accession>
<dbReference type="InterPro" id="IPR010023">
    <property type="entry name" value="KdsC_fam"/>
</dbReference>
<protein>
    <recommendedName>
        <fullName evidence="8">3-deoxy-D-manno-octulosonate 8-phosphate phosphatase</fullName>
    </recommendedName>
</protein>
<dbReference type="AlphaFoldDB" id="A0A381ZR80"/>
<dbReference type="GO" id="GO:0016788">
    <property type="term" value="F:hydrolase activity, acting on ester bonds"/>
    <property type="evidence" value="ECO:0007669"/>
    <property type="project" value="InterPro"/>
</dbReference>
<evidence type="ECO:0000256" key="3">
    <source>
        <dbReference type="ARBA" id="ARBA00011881"/>
    </source>
</evidence>